<dbReference type="Gene3D" id="2.40.40.10">
    <property type="entry name" value="RlpA-like domain"/>
    <property type="match status" value="1"/>
</dbReference>
<proteinExistence type="predicted"/>
<keyword evidence="3" id="KW-0378">Hydrolase</keyword>
<feature type="signal peptide" evidence="1">
    <location>
        <begin position="1"/>
        <end position="18"/>
    </location>
</feature>
<dbReference type="OrthoDB" id="5823761at2759"/>
<organism evidence="3 4">
    <name type="scientific">Calocera cornea HHB12733</name>
    <dbReference type="NCBI Taxonomy" id="1353952"/>
    <lineage>
        <taxon>Eukaryota</taxon>
        <taxon>Fungi</taxon>
        <taxon>Dikarya</taxon>
        <taxon>Basidiomycota</taxon>
        <taxon>Agaricomycotina</taxon>
        <taxon>Dacrymycetes</taxon>
        <taxon>Dacrymycetales</taxon>
        <taxon>Dacrymycetaceae</taxon>
        <taxon>Calocera</taxon>
    </lineage>
</organism>
<keyword evidence="1" id="KW-0732">Signal</keyword>
<dbReference type="STRING" id="1353952.A0A165DW10"/>
<dbReference type="Proteomes" id="UP000076842">
    <property type="component" value="Unassembled WGS sequence"/>
</dbReference>
<evidence type="ECO:0000313" key="4">
    <source>
        <dbReference type="Proteomes" id="UP000076842"/>
    </source>
</evidence>
<dbReference type="AlphaFoldDB" id="A0A165DW10"/>
<dbReference type="EMBL" id="KV424032">
    <property type="protein sequence ID" value="KZT53655.1"/>
    <property type="molecule type" value="Genomic_DNA"/>
</dbReference>
<dbReference type="SUPFAM" id="SSF50685">
    <property type="entry name" value="Barwin-like endoglucanases"/>
    <property type="match status" value="1"/>
</dbReference>
<feature type="domain" description="Expansin-like EG45" evidence="2">
    <location>
        <begin position="49"/>
        <end position="172"/>
    </location>
</feature>
<protein>
    <submittedName>
        <fullName evidence="3">Glycoside hydrolase family 45 protein</fullName>
    </submittedName>
</protein>
<name>A0A165DW10_9BASI</name>
<evidence type="ECO:0000256" key="1">
    <source>
        <dbReference type="SAM" id="SignalP"/>
    </source>
</evidence>
<dbReference type="InParanoid" id="A0A165DW10"/>
<feature type="chain" id="PRO_5007856900" evidence="1">
    <location>
        <begin position="19"/>
        <end position="204"/>
    </location>
</feature>
<dbReference type="InterPro" id="IPR036908">
    <property type="entry name" value="RlpA-like_sf"/>
</dbReference>
<evidence type="ECO:0000259" key="2">
    <source>
        <dbReference type="PROSITE" id="PS50842"/>
    </source>
</evidence>
<gene>
    <name evidence="3" type="ORF">CALCODRAFT_44442</name>
</gene>
<dbReference type="PROSITE" id="PS50842">
    <property type="entry name" value="EXPANSIN_EG45"/>
    <property type="match status" value="1"/>
</dbReference>
<dbReference type="Pfam" id="PF22514">
    <property type="entry name" value="EXPB1_D1"/>
    <property type="match status" value="1"/>
</dbReference>
<sequence>MQLLTLFSLSAIVIPVLGSAVPLSDRATGGYLQNPTGTASFTYYSGCSSPACGVAASGYTAAMSQLSFGAASGAGPGDACGRCFSLTATADPYSPGYAGPFKSVVVKVTDLCPAPENEVWCGQTQASPENTYGAAVHFDLCQDTGASTVFFPSGHGALTGTYSEVSCSQWSGTDGAPLWTGACISGETAAVWPSTACGNKGTAP</sequence>
<evidence type="ECO:0000313" key="3">
    <source>
        <dbReference type="EMBL" id="KZT53655.1"/>
    </source>
</evidence>
<keyword evidence="4" id="KW-1185">Reference proteome</keyword>
<accession>A0A165DW10</accession>
<dbReference type="GO" id="GO:0016787">
    <property type="term" value="F:hydrolase activity"/>
    <property type="evidence" value="ECO:0007669"/>
    <property type="project" value="UniProtKB-KW"/>
</dbReference>
<reference evidence="3 4" key="1">
    <citation type="journal article" date="2016" name="Mol. Biol. Evol.">
        <title>Comparative Genomics of Early-Diverging Mushroom-Forming Fungi Provides Insights into the Origins of Lignocellulose Decay Capabilities.</title>
        <authorList>
            <person name="Nagy L.G."/>
            <person name="Riley R."/>
            <person name="Tritt A."/>
            <person name="Adam C."/>
            <person name="Daum C."/>
            <person name="Floudas D."/>
            <person name="Sun H."/>
            <person name="Yadav J.S."/>
            <person name="Pangilinan J."/>
            <person name="Larsson K.H."/>
            <person name="Matsuura K."/>
            <person name="Barry K."/>
            <person name="Labutti K."/>
            <person name="Kuo R."/>
            <person name="Ohm R.A."/>
            <person name="Bhattacharya S.S."/>
            <person name="Shirouzu T."/>
            <person name="Yoshinaga Y."/>
            <person name="Martin F.M."/>
            <person name="Grigoriev I.V."/>
            <person name="Hibbett D.S."/>
        </authorList>
    </citation>
    <scope>NUCLEOTIDE SEQUENCE [LARGE SCALE GENOMIC DNA]</scope>
    <source>
        <strain evidence="3 4">HHB12733</strain>
    </source>
</reference>
<dbReference type="InterPro" id="IPR007112">
    <property type="entry name" value="Expansin/allergen_DPBB_dom"/>
</dbReference>
<dbReference type="CDD" id="cd22278">
    <property type="entry name" value="DPBB_GH45_endoglucanase"/>
    <property type="match status" value="1"/>
</dbReference>